<comment type="caution">
    <text evidence="1">The sequence shown here is derived from an EMBL/GenBank/DDBJ whole genome shotgun (WGS) entry which is preliminary data.</text>
</comment>
<proteinExistence type="predicted"/>
<sequence>MGEPSSNTWPDPQHVGIPPFPMESRSHWLKPIGENTQPIAAIWRASTSSHDKSSIGSWILNNSEYSHDYVGRHMEYQGRCFSQKDIEEAVSLAKIETEKLTREKLAMEYAPDVANSWRYQLIRENTAVDGLHITYIDLSKSGKVSGNILTGAKADKVIDQAITGGSLHSIPNDNSPAKSKL</sequence>
<dbReference type="RefSeq" id="WP_124297678.1">
    <property type="nucleotide sequence ID" value="NZ_BDEV01000120.1"/>
</dbReference>
<gene>
    <name evidence="1" type="ORF">NBRC3278_2830</name>
</gene>
<organism evidence="1 2">
    <name type="scientific">Acetobacter pasteurianus NBRC 3278</name>
    <dbReference type="NCBI Taxonomy" id="1226660"/>
    <lineage>
        <taxon>Bacteria</taxon>
        <taxon>Pseudomonadati</taxon>
        <taxon>Pseudomonadota</taxon>
        <taxon>Alphaproteobacteria</taxon>
        <taxon>Acetobacterales</taxon>
        <taxon>Acetobacteraceae</taxon>
        <taxon>Acetobacter</taxon>
    </lineage>
</organism>
<evidence type="ECO:0000313" key="1">
    <source>
        <dbReference type="EMBL" id="GCD63737.1"/>
    </source>
</evidence>
<protein>
    <submittedName>
        <fullName evidence="1">Uncharacterized protein</fullName>
    </submittedName>
</protein>
<accession>A0A401X7J0</accession>
<dbReference type="AlphaFoldDB" id="A0A401X7J0"/>
<dbReference type="Proteomes" id="UP000287385">
    <property type="component" value="Unassembled WGS sequence"/>
</dbReference>
<dbReference type="EMBL" id="BDEV01000120">
    <property type="protein sequence ID" value="GCD63737.1"/>
    <property type="molecule type" value="Genomic_DNA"/>
</dbReference>
<name>A0A401X7J0_ACEPA</name>
<reference evidence="1 2" key="1">
    <citation type="submission" date="2016-06" db="EMBL/GenBank/DDBJ databases">
        <title>Acetobacter pasteurianus NBRC 3278 whole genome sequencing project.</title>
        <authorList>
            <person name="Matsutani M."/>
            <person name="Shiwa Y."/>
            <person name="Okamoto-Kainuma A."/>
            <person name="Ishikawa M."/>
            <person name="Koizumi Y."/>
            <person name="Yoshikawa H."/>
            <person name="Yakushi T."/>
            <person name="Matsushita K."/>
        </authorList>
    </citation>
    <scope>NUCLEOTIDE SEQUENCE [LARGE SCALE GENOMIC DNA]</scope>
    <source>
        <strain evidence="1 2">NBRC 3278</strain>
    </source>
</reference>
<keyword evidence="2" id="KW-1185">Reference proteome</keyword>
<evidence type="ECO:0000313" key="2">
    <source>
        <dbReference type="Proteomes" id="UP000287385"/>
    </source>
</evidence>